<dbReference type="EMBL" id="VWSF01000029">
    <property type="protein sequence ID" value="KAA5539960.1"/>
    <property type="molecule type" value="Genomic_DNA"/>
</dbReference>
<gene>
    <name evidence="1" type="ORF">F0145_23515</name>
</gene>
<sequence>MRVMLLGWNKLFTNRDSTAISCINPAEALAKWVNVSLILPQSEWRTTQKNIQITGLNHIRLRAISANNPKPETFPFADQNIAPAMIPLYGTPVYTGQGIDQIRQKFSGEAITTGTFTEETNLNSPEQGTKLNLFNPEQFNQLSLSSQIIQYARYASHYASQSSFDLIYAYDLPAFLAGTELKLRTGKKLVVQVSGLSYMPASHKNEGWLYEIEKYTLEKAEVVISESKIVRAALIEKYDLNQKKIITLETKVTKTTTEKTGNSPASTPGNNEIEPATIYKQDFLNQVTGEILETLLSLNITEQPEEVKKEKSESESILVYNLA</sequence>
<accession>A0A5M6CZV5</accession>
<dbReference type="Gene3D" id="3.40.50.2000">
    <property type="entry name" value="Glycogen Phosphorylase B"/>
    <property type="match status" value="1"/>
</dbReference>
<evidence type="ECO:0000313" key="2">
    <source>
        <dbReference type="Proteomes" id="UP000323426"/>
    </source>
</evidence>
<proteinExistence type="predicted"/>
<dbReference type="RefSeq" id="WP_150092642.1">
    <property type="nucleotide sequence ID" value="NZ_VWSF01000029.1"/>
</dbReference>
<keyword evidence="2" id="KW-1185">Reference proteome</keyword>
<dbReference type="Proteomes" id="UP000323426">
    <property type="component" value="Unassembled WGS sequence"/>
</dbReference>
<name>A0A5M6CZV5_9BACT</name>
<evidence type="ECO:0000313" key="1">
    <source>
        <dbReference type="EMBL" id="KAA5539960.1"/>
    </source>
</evidence>
<dbReference type="AlphaFoldDB" id="A0A5M6CZV5"/>
<protein>
    <submittedName>
        <fullName evidence="1">Uncharacterized protein</fullName>
    </submittedName>
</protein>
<organism evidence="1 2">
    <name type="scientific">Adhaeribacter rhizoryzae</name>
    <dbReference type="NCBI Taxonomy" id="2607907"/>
    <lineage>
        <taxon>Bacteria</taxon>
        <taxon>Pseudomonadati</taxon>
        <taxon>Bacteroidota</taxon>
        <taxon>Cytophagia</taxon>
        <taxon>Cytophagales</taxon>
        <taxon>Hymenobacteraceae</taxon>
        <taxon>Adhaeribacter</taxon>
    </lineage>
</organism>
<dbReference type="SUPFAM" id="SSF53756">
    <property type="entry name" value="UDP-Glycosyltransferase/glycogen phosphorylase"/>
    <property type="match status" value="1"/>
</dbReference>
<reference evidence="1 2" key="1">
    <citation type="submission" date="2019-09" db="EMBL/GenBank/DDBJ databases">
        <title>Genome sequence and assembly of Adhaeribacter sp.</title>
        <authorList>
            <person name="Chhetri G."/>
        </authorList>
    </citation>
    <scope>NUCLEOTIDE SEQUENCE [LARGE SCALE GENOMIC DNA]</scope>
    <source>
        <strain evidence="1 2">DK36</strain>
    </source>
</reference>
<comment type="caution">
    <text evidence="1">The sequence shown here is derived from an EMBL/GenBank/DDBJ whole genome shotgun (WGS) entry which is preliminary data.</text>
</comment>